<evidence type="ECO:0000313" key="2">
    <source>
        <dbReference type="EMBL" id="TDD54108.1"/>
    </source>
</evidence>
<evidence type="ECO:0008006" key="4">
    <source>
        <dbReference type="Google" id="ProtNLM"/>
    </source>
</evidence>
<keyword evidence="1" id="KW-0812">Transmembrane</keyword>
<organism evidence="2 3">
    <name type="scientific">Nonomuraea terrae</name>
    <dbReference type="NCBI Taxonomy" id="2530383"/>
    <lineage>
        <taxon>Bacteria</taxon>
        <taxon>Bacillati</taxon>
        <taxon>Actinomycetota</taxon>
        <taxon>Actinomycetes</taxon>
        <taxon>Streptosporangiales</taxon>
        <taxon>Streptosporangiaceae</taxon>
        <taxon>Nonomuraea</taxon>
    </lineage>
</organism>
<dbReference type="InterPro" id="IPR011990">
    <property type="entry name" value="TPR-like_helical_dom_sf"/>
</dbReference>
<dbReference type="Proteomes" id="UP000295302">
    <property type="component" value="Unassembled WGS sequence"/>
</dbReference>
<keyword evidence="3" id="KW-1185">Reference proteome</keyword>
<keyword evidence="1" id="KW-0472">Membrane</keyword>
<evidence type="ECO:0000256" key="1">
    <source>
        <dbReference type="SAM" id="Phobius"/>
    </source>
</evidence>
<evidence type="ECO:0000313" key="3">
    <source>
        <dbReference type="Proteomes" id="UP000295302"/>
    </source>
</evidence>
<sequence length="313" mass="32722">MSEALRAQLTVSRARSAARAGDLDRAARLLDDLDGADADATVLDLRARLHAQRGELAEADRCWAAVQEIAPDDAAAAAGRRTIERIIAGRRRVRPLLQPGLLGAATAVVAVAALVAGVVVVQSGEPGQPAMAARAEPAQIGSDAPAQRLKALEADRAAAARREQAAESRRAEQAARRERQVAAIASRLAMPGVKVEPRRGHARVIFKSGLFPYSAEISETGAALLRKLGRRLARLDTTTTVVGHVVAVPGGRTEGGSVVALGRALVAARHLAEGGELALTSFTLVSADQSEGPFADAPRNRTVTLLVEPEDSP</sequence>
<protein>
    <recommendedName>
        <fullName evidence="4">Tetratricopeptide repeat protein</fullName>
    </recommendedName>
</protein>
<comment type="caution">
    <text evidence="2">The sequence shown here is derived from an EMBL/GenBank/DDBJ whole genome shotgun (WGS) entry which is preliminary data.</text>
</comment>
<accession>A0A4R4Z7E3</accession>
<dbReference type="RefSeq" id="WP_132609619.1">
    <property type="nucleotide sequence ID" value="NZ_SMKQ01000010.1"/>
</dbReference>
<dbReference type="Gene3D" id="1.25.40.10">
    <property type="entry name" value="Tetratricopeptide repeat domain"/>
    <property type="match status" value="1"/>
</dbReference>
<gene>
    <name evidence="2" type="ORF">E1286_06300</name>
</gene>
<keyword evidence="1" id="KW-1133">Transmembrane helix</keyword>
<name>A0A4R4Z7E3_9ACTN</name>
<dbReference type="AlphaFoldDB" id="A0A4R4Z7E3"/>
<reference evidence="2 3" key="1">
    <citation type="submission" date="2019-03" db="EMBL/GenBank/DDBJ databases">
        <title>Draft genome sequences of novel Actinobacteria.</title>
        <authorList>
            <person name="Sahin N."/>
            <person name="Ay H."/>
            <person name="Saygin H."/>
        </authorList>
    </citation>
    <scope>NUCLEOTIDE SEQUENCE [LARGE SCALE GENOMIC DNA]</scope>
    <source>
        <strain evidence="2 3">CH32</strain>
    </source>
</reference>
<dbReference type="OrthoDB" id="5146906at2"/>
<proteinExistence type="predicted"/>
<dbReference type="EMBL" id="SMKQ01000010">
    <property type="protein sequence ID" value="TDD54108.1"/>
    <property type="molecule type" value="Genomic_DNA"/>
</dbReference>
<feature type="transmembrane region" description="Helical" evidence="1">
    <location>
        <begin position="100"/>
        <end position="121"/>
    </location>
</feature>